<evidence type="ECO:0000256" key="1">
    <source>
        <dbReference type="SAM" id="MobiDB-lite"/>
    </source>
</evidence>
<accession>A0A1D3D0R2</accession>
<dbReference type="VEuPathDB" id="ToxoDB:LOC34617349"/>
<feature type="compositionally biased region" description="Polar residues" evidence="1">
    <location>
        <begin position="150"/>
        <end position="165"/>
    </location>
</feature>
<dbReference type="VEuPathDB" id="ToxoDB:cyc_00130"/>
<reference evidence="2 3" key="1">
    <citation type="journal article" date="2016" name="BMC Genomics">
        <title>Comparative genomics reveals Cyclospora cayetanensis possesses coccidia-like metabolism and invasion components but unique surface antigens.</title>
        <authorList>
            <person name="Liu S."/>
            <person name="Wang L."/>
            <person name="Zheng H."/>
            <person name="Xu Z."/>
            <person name="Roellig D.M."/>
            <person name="Li N."/>
            <person name="Frace M.A."/>
            <person name="Tang K."/>
            <person name="Arrowood M.J."/>
            <person name="Moss D.M."/>
            <person name="Zhang L."/>
            <person name="Feng Y."/>
            <person name="Xiao L."/>
        </authorList>
    </citation>
    <scope>NUCLEOTIDE SEQUENCE [LARGE SCALE GENOMIC DNA]</scope>
    <source>
        <strain evidence="2 3">CHN_HEN01</strain>
    </source>
</reference>
<dbReference type="InParanoid" id="A0A1D3D0R2"/>
<proteinExistence type="predicted"/>
<gene>
    <name evidence="2" type="ORF">cyc_00130</name>
</gene>
<keyword evidence="2" id="KW-0808">Transferase</keyword>
<evidence type="ECO:0000313" key="2">
    <source>
        <dbReference type="EMBL" id="OEH77012.1"/>
    </source>
</evidence>
<dbReference type="GO" id="GO:0016301">
    <property type="term" value="F:kinase activity"/>
    <property type="evidence" value="ECO:0007669"/>
    <property type="project" value="UniProtKB-KW"/>
</dbReference>
<dbReference type="AlphaFoldDB" id="A0A1D3D0R2"/>
<sequence>MSARVRLTREVLDVLFARPLDPRSRWAFVDALTGGEEEPLPGLLSVALSLCVCAQQQEGATQNGGMGDLRGPLQPQQRMLLDGEVLKRSCIGPVYASEEEQQQQRDKARGPFGQVLPQLVGCFQILYPHKPPAQQPPPSNLLQHLFPPTSGCQAESRSSCGKGSTSACTQQQQRLLHHHQQLQGDEQKGPRQQVLQKMLGILSSEEQQLVAAEGELLLAAVTSLQQLLQAAALPPSIGRLEWALPQLLRVILQPVSASVSASPELQIVFLLPVLLPHRLSNLEDVQLNAAAEQLQQLLAFSGEVLQLLSLLQTTSNRLTTSSTQQQPHQLCWDSQSELALAAELERELSHALHLSLLLQAAADASTGRCCCMRLLMPLESPNYDTDRLLFGVFLDVSVLFAQPHGYSHNPAATSCLPDTQMGEQQPYQQPLQSLSRFTRVGGGGYMRPFLRSFAPAGAAAGGAPVVTCKAAAASGCAAADAADASAASSAAARESSRGGEACERETQRGSLVLSFDLDLESVISLFSGADTAAAAVAATAALKRQQREYEANGAALLEAAGITPAENSATEQEGALMRTATVEGWTDLLLPQKHLQQPMPQQHSPLQQLRRSREPWVILTTASSRLVPLGVAVANRLIRRGVAAVMRIQPVIEVSRFQETLRRHFSVKYHVVIQQQQKTSSSRQQQQAAYDSAEDDATWFSSQSEQYIPLAACARGRASSGGGASSPDTLAAAVGPVIFGLTQLQQSDRLASRLLINSEKFLLPTTQPIGLFPG</sequence>
<protein>
    <submittedName>
        <fullName evidence="2">Protein kinase (Incomplete catalytic triad)</fullName>
    </submittedName>
</protein>
<name>A0A1D3D0R2_9EIME</name>
<organism evidence="2 3">
    <name type="scientific">Cyclospora cayetanensis</name>
    <dbReference type="NCBI Taxonomy" id="88456"/>
    <lineage>
        <taxon>Eukaryota</taxon>
        <taxon>Sar</taxon>
        <taxon>Alveolata</taxon>
        <taxon>Apicomplexa</taxon>
        <taxon>Conoidasida</taxon>
        <taxon>Coccidia</taxon>
        <taxon>Eucoccidiorida</taxon>
        <taxon>Eimeriorina</taxon>
        <taxon>Eimeriidae</taxon>
        <taxon>Cyclospora</taxon>
    </lineage>
</organism>
<comment type="caution">
    <text evidence="2">The sequence shown here is derived from an EMBL/GenBank/DDBJ whole genome shotgun (WGS) entry which is preliminary data.</text>
</comment>
<evidence type="ECO:0000313" key="3">
    <source>
        <dbReference type="Proteomes" id="UP000095192"/>
    </source>
</evidence>
<keyword evidence="3" id="KW-1185">Reference proteome</keyword>
<dbReference type="EMBL" id="JROU02001243">
    <property type="protein sequence ID" value="OEH77012.1"/>
    <property type="molecule type" value="Genomic_DNA"/>
</dbReference>
<keyword evidence="2" id="KW-0418">Kinase</keyword>
<dbReference type="Proteomes" id="UP000095192">
    <property type="component" value="Unassembled WGS sequence"/>
</dbReference>
<feature type="region of interest" description="Disordered" evidence="1">
    <location>
        <begin position="133"/>
        <end position="165"/>
    </location>
</feature>